<evidence type="ECO:0000256" key="1">
    <source>
        <dbReference type="ARBA" id="ARBA00010641"/>
    </source>
</evidence>
<keyword evidence="2" id="KW-0805">Transcription regulation</keyword>
<dbReference type="InterPro" id="IPR036388">
    <property type="entry name" value="WH-like_DNA-bd_sf"/>
</dbReference>
<dbReference type="Gene3D" id="1.10.10.10">
    <property type="entry name" value="Winged helix-like DNA-binding domain superfamily/Winged helix DNA-binding domain"/>
    <property type="match status" value="1"/>
</dbReference>
<evidence type="ECO:0000256" key="2">
    <source>
        <dbReference type="ARBA" id="ARBA00023015"/>
    </source>
</evidence>
<organism evidence="8 9">
    <name type="scientific">Limnoglobus roseus</name>
    <dbReference type="NCBI Taxonomy" id="2598579"/>
    <lineage>
        <taxon>Bacteria</taxon>
        <taxon>Pseudomonadati</taxon>
        <taxon>Planctomycetota</taxon>
        <taxon>Planctomycetia</taxon>
        <taxon>Gemmatales</taxon>
        <taxon>Gemmataceae</taxon>
        <taxon>Limnoglobus</taxon>
    </lineage>
</organism>
<evidence type="ECO:0000259" key="7">
    <source>
        <dbReference type="Pfam" id="PF08281"/>
    </source>
</evidence>
<evidence type="ECO:0000256" key="4">
    <source>
        <dbReference type="ARBA" id="ARBA00023125"/>
    </source>
</evidence>
<dbReference type="OrthoDB" id="273082at2"/>
<dbReference type="CDD" id="cd06171">
    <property type="entry name" value="Sigma70_r4"/>
    <property type="match status" value="1"/>
</dbReference>
<protein>
    <submittedName>
        <fullName evidence="8">RNA polymerase sigma factor RpoE</fullName>
    </submittedName>
</protein>
<dbReference type="SUPFAM" id="SSF88946">
    <property type="entry name" value="Sigma2 domain of RNA polymerase sigma factors"/>
    <property type="match status" value="1"/>
</dbReference>
<dbReference type="Proteomes" id="UP000324974">
    <property type="component" value="Chromosome"/>
</dbReference>
<comment type="similarity">
    <text evidence="1">Belongs to the sigma-70 factor family. ECF subfamily.</text>
</comment>
<dbReference type="GO" id="GO:0003677">
    <property type="term" value="F:DNA binding"/>
    <property type="evidence" value="ECO:0007669"/>
    <property type="project" value="UniProtKB-KW"/>
</dbReference>
<keyword evidence="9" id="KW-1185">Reference proteome</keyword>
<dbReference type="InterPro" id="IPR013325">
    <property type="entry name" value="RNA_pol_sigma_r2"/>
</dbReference>
<reference evidence="9" key="1">
    <citation type="submission" date="2019-08" db="EMBL/GenBank/DDBJ databases">
        <title>Limnoglobus roseus gen. nov., sp. nov., a novel freshwater planctomycete with a giant genome from the family Gemmataceae.</title>
        <authorList>
            <person name="Kulichevskaya I.S."/>
            <person name="Naumoff D.G."/>
            <person name="Miroshnikov K."/>
            <person name="Ivanova A."/>
            <person name="Philippov D.A."/>
            <person name="Hakobyan A."/>
            <person name="Rijpstra I.C."/>
            <person name="Sinninghe Damste J.S."/>
            <person name="Liesack W."/>
            <person name="Dedysh S.N."/>
        </authorList>
    </citation>
    <scope>NUCLEOTIDE SEQUENCE [LARGE SCALE GENOMIC DNA]</scope>
    <source>
        <strain evidence="9">PX52</strain>
    </source>
</reference>
<evidence type="ECO:0000256" key="3">
    <source>
        <dbReference type="ARBA" id="ARBA00023082"/>
    </source>
</evidence>
<proteinExistence type="inferred from homology"/>
<dbReference type="PANTHER" id="PTHR43133">
    <property type="entry name" value="RNA POLYMERASE ECF-TYPE SIGMA FACTO"/>
    <property type="match status" value="1"/>
</dbReference>
<dbReference type="PANTHER" id="PTHR43133:SF8">
    <property type="entry name" value="RNA POLYMERASE SIGMA FACTOR HI_1459-RELATED"/>
    <property type="match status" value="1"/>
</dbReference>
<evidence type="ECO:0000313" key="9">
    <source>
        <dbReference type="Proteomes" id="UP000324974"/>
    </source>
</evidence>
<evidence type="ECO:0000256" key="5">
    <source>
        <dbReference type="ARBA" id="ARBA00023163"/>
    </source>
</evidence>
<feature type="domain" description="RNA polymerase sigma factor 70 region 4 type 2" evidence="7">
    <location>
        <begin position="107"/>
        <end position="155"/>
    </location>
</feature>
<gene>
    <name evidence="8" type="ORF">PX52LOC_00770</name>
</gene>
<dbReference type="InterPro" id="IPR039425">
    <property type="entry name" value="RNA_pol_sigma-70-like"/>
</dbReference>
<dbReference type="EMBL" id="CP042425">
    <property type="protein sequence ID" value="QEL13910.1"/>
    <property type="molecule type" value="Genomic_DNA"/>
</dbReference>
<dbReference type="GO" id="GO:0006352">
    <property type="term" value="P:DNA-templated transcription initiation"/>
    <property type="evidence" value="ECO:0007669"/>
    <property type="project" value="InterPro"/>
</dbReference>
<dbReference type="AlphaFoldDB" id="A0A5C1A5F7"/>
<dbReference type="SUPFAM" id="SSF88659">
    <property type="entry name" value="Sigma3 and sigma4 domains of RNA polymerase sigma factors"/>
    <property type="match status" value="1"/>
</dbReference>
<dbReference type="InterPro" id="IPR007627">
    <property type="entry name" value="RNA_pol_sigma70_r2"/>
</dbReference>
<dbReference type="RefSeq" id="WP_149108839.1">
    <property type="nucleotide sequence ID" value="NZ_CP042425.1"/>
</dbReference>
<evidence type="ECO:0000313" key="8">
    <source>
        <dbReference type="EMBL" id="QEL13910.1"/>
    </source>
</evidence>
<evidence type="ECO:0000259" key="6">
    <source>
        <dbReference type="Pfam" id="PF04542"/>
    </source>
</evidence>
<keyword evidence="3" id="KW-0731">Sigma factor</keyword>
<name>A0A5C1A5F7_9BACT</name>
<dbReference type="Pfam" id="PF04542">
    <property type="entry name" value="Sigma70_r2"/>
    <property type="match status" value="1"/>
</dbReference>
<accession>A0A5C1A5F7</accession>
<sequence>MGSAVDVRTLIDAHYESLYRYAYRLSGRATDAEDLTQETFGKVIPRLGQLREPDRVKGWLFRILRNAYLHKVRDERRGSFVPLEAVGDFAAEDSPAAETLDVDPAKVQVALNELDETFRTPLILFYFEEFSYRDIAEQMDLPIGTVMSRLARAKTYLRAKLSPGKDSDGLPAR</sequence>
<dbReference type="GO" id="GO:0016987">
    <property type="term" value="F:sigma factor activity"/>
    <property type="evidence" value="ECO:0007669"/>
    <property type="project" value="UniProtKB-KW"/>
</dbReference>
<dbReference type="Gene3D" id="1.10.1740.10">
    <property type="match status" value="1"/>
</dbReference>
<dbReference type="Pfam" id="PF08281">
    <property type="entry name" value="Sigma70_r4_2"/>
    <property type="match status" value="1"/>
</dbReference>
<dbReference type="NCBIfam" id="TIGR02937">
    <property type="entry name" value="sigma70-ECF"/>
    <property type="match status" value="1"/>
</dbReference>
<keyword evidence="4" id="KW-0238">DNA-binding</keyword>
<dbReference type="InterPro" id="IPR013249">
    <property type="entry name" value="RNA_pol_sigma70_r4_t2"/>
</dbReference>
<dbReference type="InterPro" id="IPR013324">
    <property type="entry name" value="RNA_pol_sigma_r3/r4-like"/>
</dbReference>
<keyword evidence="5" id="KW-0804">Transcription</keyword>
<feature type="domain" description="RNA polymerase sigma-70 region 2" evidence="6">
    <location>
        <begin position="10"/>
        <end position="77"/>
    </location>
</feature>
<dbReference type="InterPro" id="IPR014284">
    <property type="entry name" value="RNA_pol_sigma-70_dom"/>
</dbReference>
<dbReference type="KEGG" id="lrs:PX52LOC_00770"/>